<keyword evidence="6 7" id="KW-0472">Membrane</keyword>
<dbReference type="STRING" id="1071382.H2AXC7"/>
<name>H2AXC7_KAZAF</name>
<dbReference type="InterPro" id="IPR006603">
    <property type="entry name" value="PQ-loop_rpt"/>
</dbReference>
<dbReference type="PANTHER" id="PTHR13131:SF5">
    <property type="entry name" value="CYSTINOSIN"/>
    <property type="match status" value="1"/>
</dbReference>
<dbReference type="InParanoid" id="H2AXC7"/>
<evidence type="ECO:0000256" key="6">
    <source>
        <dbReference type="ARBA" id="ARBA00023136"/>
    </source>
</evidence>
<dbReference type="SMART" id="SM00679">
    <property type="entry name" value="CTNS"/>
    <property type="match status" value="2"/>
</dbReference>
<evidence type="ECO:0000313" key="9">
    <source>
        <dbReference type="Proteomes" id="UP000005220"/>
    </source>
</evidence>
<dbReference type="Pfam" id="PF04193">
    <property type="entry name" value="PQ-loop"/>
    <property type="match status" value="2"/>
</dbReference>
<feature type="transmembrane region" description="Helical" evidence="7">
    <location>
        <begin position="229"/>
        <end position="249"/>
    </location>
</feature>
<dbReference type="AlphaFoldDB" id="H2AXC7"/>
<feature type="transmembrane region" description="Helical" evidence="7">
    <location>
        <begin position="152"/>
        <end position="173"/>
    </location>
</feature>
<feature type="transmembrane region" description="Helical" evidence="7">
    <location>
        <begin position="122"/>
        <end position="140"/>
    </location>
</feature>
<evidence type="ECO:0000256" key="5">
    <source>
        <dbReference type="ARBA" id="ARBA00022989"/>
    </source>
</evidence>
<dbReference type="GO" id="GO:0015184">
    <property type="term" value="F:L-cystine transmembrane transporter activity"/>
    <property type="evidence" value="ECO:0007669"/>
    <property type="project" value="EnsemblFungi"/>
</dbReference>
<dbReference type="GO" id="GO:0000324">
    <property type="term" value="C:fungal-type vacuole"/>
    <property type="evidence" value="ECO:0007669"/>
    <property type="project" value="EnsemblFungi"/>
</dbReference>
<protein>
    <submittedName>
        <fullName evidence="8">Uncharacterized protein</fullName>
    </submittedName>
</protein>
<dbReference type="InterPro" id="IPR005282">
    <property type="entry name" value="LC_transporter"/>
</dbReference>
<evidence type="ECO:0000256" key="7">
    <source>
        <dbReference type="SAM" id="Phobius"/>
    </source>
</evidence>
<dbReference type="eggNOG" id="KOG3145">
    <property type="taxonomic scope" value="Eukaryota"/>
</dbReference>
<keyword evidence="5 7" id="KW-1133">Transmembrane helix</keyword>
<keyword evidence="3 7" id="KW-0812">Transmembrane</keyword>
<dbReference type="FunCoup" id="H2AXC7">
    <property type="interactions" value="224"/>
</dbReference>
<dbReference type="GO" id="GO:0005768">
    <property type="term" value="C:endosome"/>
    <property type="evidence" value="ECO:0007669"/>
    <property type="project" value="EnsemblFungi"/>
</dbReference>
<gene>
    <name evidence="8" type="primary">KAFR0F04320</name>
    <name evidence="8" type="ORF">KAFR_0F04320</name>
</gene>
<evidence type="ECO:0000256" key="3">
    <source>
        <dbReference type="ARBA" id="ARBA00022692"/>
    </source>
</evidence>
<feature type="transmembrane region" description="Helical" evidence="7">
    <location>
        <begin position="185"/>
        <end position="209"/>
    </location>
</feature>
<organism evidence="8 9">
    <name type="scientific">Kazachstania africana (strain ATCC 22294 / BCRC 22015 / CBS 2517 / CECT 1963 / NBRC 1671 / NRRL Y-8276)</name>
    <name type="common">Yeast</name>
    <name type="synonym">Kluyveromyces africanus</name>
    <dbReference type="NCBI Taxonomy" id="1071382"/>
    <lineage>
        <taxon>Eukaryota</taxon>
        <taxon>Fungi</taxon>
        <taxon>Dikarya</taxon>
        <taxon>Ascomycota</taxon>
        <taxon>Saccharomycotina</taxon>
        <taxon>Saccharomycetes</taxon>
        <taxon>Saccharomycetales</taxon>
        <taxon>Saccharomycetaceae</taxon>
        <taxon>Kazachstania</taxon>
    </lineage>
</organism>
<feature type="transmembrane region" description="Helical" evidence="7">
    <location>
        <begin position="82"/>
        <end position="101"/>
    </location>
</feature>
<comment type="subcellular location">
    <subcellularLocation>
        <location evidence="1">Endomembrane system</location>
        <topology evidence="1">Multi-pass membrane protein</topology>
    </subcellularLocation>
</comment>
<sequence>MDVSLDEVLGLVYVTAWSISMYVPLIANFKFRSTNALSIDFVILNTTGYFYLIYSVVLQVYYWQTETTSLLERPQVTKFDLWYCLHGFIINLVLLSQIYYGKLLWNFEKNTKRRMKSIYQKVLIISVSVFIFLTARFYYFQSTNFNNWSNELLLNYCNCLFLLKMSMSLIKYLPQVKYNFERKSLKGFAVQGVILDVVGGMASLAQLIIQLNKSHGLNMHTVATNFGKIGVALVTLFFNAIFISQWLIYEKITSKGTLV</sequence>
<evidence type="ECO:0000256" key="4">
    <source>
        <dbReference type="ARBA" id="ARBA00022737"/>
    </source>
</evidence>
<dbReference type="KEGG" id="kaf:KAFR_0F04320"/>
<dbReference type="OrthoDB" id="75720at2759"/>
<feature type="transmembrane region" description="Helical" evidence="7">
    <location>
        <begin position="12"/>
        <end position="29"/>
    </location>
</feature>
<dbReference type="GeneID" id="13884494"/>
<keyword evidence="2" id="KW-0813">Transport</keyword>
<accession>H2AXC7</accession>
<keyword evidence="9" id="KW-1185">Reference proteome</keyword>
<dbReference type="PANTHER" id="PTHR13131">
    <property type="entry name" value="CYSTINOSIN"/>
    <property type="match status" value="1"/>
</dbReference>
<dbReference type="RefSeq" id="XP_003958162.1">
    <property type="nucleotide sequence ID" value="XM_003958113.1"/>
</dbReference>
<keyword evidence="4" id="KW-0677">Repeat</keyword>
<proteinExistence type="predicted"/>
<evidence type="ECO:0000313" key="8">
    <source>
        <dbReference type="EMBL" id="CCF59027.1"/>
    </source>
</evidence>
<dbReference type="GO" id="GO:0005774">
    <property type="term" value="C:vacuolar membrane"/>
    <property type="evidence" value="ECO:0007669"/>
    <property type="project" value="TreeGrafter"/>
</dbReference>
<feature type="transmembrane region" description="Helical" evidence="7">
    <location>
        <begin position="41"/>
        <end position="62"/>
    </location>
</feature>
<dbReference type="GO" id="GO:0005886">
    <property type="term" value="C:plasma membrane"/>
    <property type="evidence" value="ECO:0007669"/>
    <property type="project" value="EnsemblFungi"/>
</dbReference>
<dbReference type="Proteomes" id="UP000005220">
    <property type="component" value="Chromosome 6"/>
</dbReference>
<reference evidence="8 9" key="1">
    <citation type="journal article" date="2011" name="Proc. Natl. Acad. Sci. U.S.A.">
        <title>Evolutionary erosion of yeast sex chromosomes by mating-type switching accidents.</title>
        <authorList>
            <person name="Gordon J.L."/>
            <person name="Armisen D."/>
            <person name="Proux-Wera E."/>
            <person name="Oheigeartaigh S.S."/>
            <person name="Byrne K.P."/>
            <person name="Wolfe K.H."/>
        </authorList>
    </citation>
    <scope>NUCLEOTIDE SEQUENCE [LARGE SCALE GENOMIC DNA]</scope>
    <source>
        <strain evidence="9">ATCC 22294 / BCRC 22015 / CBS 2517 / CECT 1963 / NBRC 1671 / NRRL Y-8276</strain>
    </source>
</reference>
<dbReference type="EMBL" id="HE650826">
    <property type="protein sequence ID" value="CCF59027.1"/>
    <property type="molecule type" value="Genomic_DNA"/>
</dbReference>
<evidence type="ECO:0000256" key="2">
    <source>
        <dbReference type="ARBA" id="ARBA00022448"/>
    </source>
</evidence>
<evidence type="ECO:0000256" key="1">
    <source>
        <dbReference type="ARBA" id="ARBA00004127"/>
    </source>
</evidence>
<dbReference type="HOGENOM" id="CLU_046327_0_0_1"/>